<sequence>MSTQQAFWLDNRHDRAAGESGAGRYAETLLAHLGEFEGTWGDIAPVSFACAAWRVATPPISSPGLVRWHRRVLSASCVRNTWDGSLTAKVTLVSPLPEALQTSRTWWRDRGWQGWPEVFGQFVEPSRRDLAKVPYARATLLVDAPLPLEGLPAAPDDPDDHFVDTAHRALTVMVTGLNDLLTPIITQLESAP</sequence>
<gene>
    <name evidence="1" type="ORF">BZB76_2020</name>
</gene>
<dbReference type="RefSeq" id="WP_246006853.1">
    <property type="nucleotide sequence ID" value="NZ_RBWU01000002.1"/>
</dbReference>
<keyword evidence="2" id="KW-1185">Reference proteome</keyword>
<dbReference type="Proteomes" id="UP000274601">
    <property type="component" value="Unassembled WGS sequence"/>
</dbReference>
<name>A0A495QT82_9ACTN</name>
<protein>
    <submittedName>
        <fullName evidence="1">Uncharacterized protein</fullName>
    </submittedName>
</protein>
<dbReference type="EMBL" id="RBWU01000002">
    <property type="protein sequence ID" value="RKS76663.1"/>
    <property type="molecule type" value="Genomic_DNA"/>
</dbReference>
<reference evidence="1 2" key="1">
    <citation type="submission" date="2018-10" db="EMBL/GenBank/DDBJ databases">
        <title>Genomic Encyclopedia of Archaeal and Bacterial Type Strains, Phase II (KMG-II): from individual species to whole genera.</title>
        <authorList>
            <person name="Goeker M."/>
        </authorList>
    </citation>
    <scope>NUCLEOTIDE SEQUENCE [LARGE SCALE GENOMIC DNA]</scope>
    <source>
        <strain evidence="1 2">DSM 43383</strain>
    </source>
</reference>
<dbReference type="AlphaFoldDB" id="A0A495QT82"/>
<evidence type="ECO:0000313" key="2">
    <source>
        <dbReference type="Proteomes" id="UP000274601"/>
    </source>
</evidence>
<organism evidence="1 2">
    <name type="scientific">Actinomadura pelletieri DSM 43383</name>
    <dbReference type="NCBI Taxonomy" id="1120940"/>
    <lineage>
        <taxon>Bacteria</taxon>
        <taxon>Bacillati</taxon>
        <taxon>Actinomycetota</taxon>
        <taxon>Actinomycetes</taxon>
        <taxon>Streptosporangiales</taxon>
        <taxon>Thermomonosporaceae</taxon>
        <taxon>Actinomadura</taxon>
    </lineage>
</organism>
<comment type="caution">
    <text evidence="1">The sequence shown here is derived from an EMBL/GenBank/DDBJ whole genome shotgun (WGS) entry which is preliminary data.</text>
</comment>
<accession>A0A495QT82</accession>
<evidence type="ECO:0000313" key="1">
    <source>
        <dbReference type="EMBL" id="RKS76663.1"/>
    </source>
</evidence>
<proteinExistence type="predicted"/>